<protein>
    <recommendedName>
        <fullName evidence="4">Filamentous haemagglutinin FhaB/tRNA nuclease CdiA-like TPS domain-containing protein</fullName>
    </recommendedName>
</protein>
<evidence type="ECO:0000256" key="1">
    <source>
        <dbReference type="ARBA" id="ARBA00004613"/>
    </source>
</evidence>
<organism evidence="5 6">
    <name type="scientific">Marinibacterium profundimaris</name>
    <dbReference type="NCBI Taxonomy" id="1679460"/>
    <lineage>
        <taxon>Bacteria</taxon>
        <taxon>Pseudomonadati</taxon>
        <taxon>Pseudomonadota</taxon>
        <taxon>Alphaproteobacteria</taxon>
        <taxon>Rhodobacterales</taxon>
        <taxon>Paracoccaceae</taxon>
        <taxon>Marinibacterium</taxon>
    </lineage>
</organism>
<dbReference type="PANTHER" id="PTHR12338:SF8">
    <property type="entry name" value="HEME_HEMOPEXIN-BINDING PROTEIN"/>
    <property type="match status" value="1"/>
</dbReference>
<evidence type="ECO:0000259" key="4">
    <source>
        <dbReference type="Pfam" id="PF05860"/>
    </source>
</evidence>
<dbReference type="InterPro" id="IPR012334">
    <property type="entry name" value="Pectin_lyas_fold"/>
</dbReference>
<gene>
    <name evidence="5" type="ORF">ATO3_28080</name>
</gene>
<keyword evidence="3" id="KW-0732">Signal</keyword>
<dbReference type="InterPro" id="IPR011050">
    <property type="entry name" value="Pectin_lyase_fold/virulence"/>
</dbReference>
<feature type="domain" description="Filamentous haemagglutinin FhaB/tRNA nuclease CdiA-like TPS" evidence="4">
    <location>
        <begin position="2"/>
        <end position="194"/>
    </location>
</feature>
<proteinExistence type="predicted"/>
<dbReference type="InterPro" id="IPR050909">
    <property type="entry name" value="Bact_Autotransporter_VF"/>
</dbReference>
<comment type="caution">
    <text evidence="5">The sequence shown here is derived from an EMBL/GenBank/DDBJ whole genome shotgun (WGS) entry which is preliminary data.</text>
</comment>
<evidence type="ECO:0000313" key="6">
    <source>
        <dbReference type="Proteomes" id="UP000215377"/>
    </source>
</evidence>
<keyword evidence="6" id="KW-1185">Reference proteome</keyword>
<evidence type="ECO:0000256" key="2">
    <source>
        <dbReference type="ARBA" id="ARBA00022525"/>
    </source>
</evidence>
<name>A0A225NA34_9RHOB</name>
<dbReference type="Pfam" id="PF05860">
    <property type="entry name" value="TPS"/>
    <property type="match status" value="1"/>
</dbReference>
<feature type="non-terminal residue" evidence="5">
    <location>
        <position position="402"/>
    </location>
</feature>
<dbReference type="GO" id="GO:0005576">
    <property type="term" value="C:extracellular region"/>
    <property type="evidence" value="ECO:0007669"/>
    <property type="project" value="UniProtKB-SubCell"/>
</dbReference>
<dbReference type="Proteomes" id="UP000215377">
    <property type="component" value="Unassembled WGS sequence"/>
</dbReference>
<evidence type="ECO:0000256" key="3">
    <source>
        <dbReference type="ARBA" id="ARBA00022729"/>
    </source>
</evidence>
<reference evidence="5 6" key="1">
    <citation type="submission" date="2013-04" db="EMBL/GenBank/DDBJ databases">
        <title>Oceanicola sp. 22II1-22F33 Genome Sequencing.</title>
        <authorList>
            <person name="Lai Q."/>
            <person name="Li G."/>
            <person name="Shao Z."/>
        </authorList>
    </citation>
    <scope>NUCLEOTIDE SEQUENCE [LARGE SCALE GENOMIC DNA]</scope>
    <source>
        <strain evidence="5 6">22II1-22F33</strain>
    </source>
</reference>
<dbReference type="Gene3D" id="2.160.20.10">
    <property type="entry name" value="Single-stranded right-handed beta-helix, Pectin lyase-like"/>
    <property type="match status" value="1"/>
</dbReference>
<comment type="subcellular location">
    <subcellularLocation>
        <location evidence="1">Secreted</location>
    </subcellularLocation>
</comment>
<dbReference type="EMBL" id="AQQR01000052">
    <property type="protein sequence ID" value="OWU66390.1"/>
    <property type="molecule type" value="Genomic_DNA"/>
</dbReference>
<dbReference type="AlphaFoldDB" id="A0A225NA34"/>
<dbReference type="PANTHER" id="PTHR12338">
    <property type="entry name" value="AUTOTRANSPORTER"/>
    <property type="match status" value="1"/>
</dbReference>
<dbReference type="InterPro" id="IPR008638">
    <property type="entry name" value="FhaB/CdiA-like_TPS"/>
</dbReference>
<keyword evidence="2" id="KW-0964">Secreted</keyword>
<evidence type="ECO:0000313" key="5">
    <source>
        <dbReference type="EMBL" id="OWU66390.1"/>
    </source>
</evidence>
<dbReference type="SUPFAM" id="SSF51126">
    <property type="entry name" value="Pectin lyase-like"/>
    <property type="match status" value="1"/>
</dbReference>
<accession>A0A225NA34</accession>
<dbReference type="NCBIfam" id="TIGR01901">
    <property type="entry name" value="adhes_NPXG"/>
    <property type="match status" value="1"/>
</dbReference>
<sequence length="402" mass="40348">MTLNRVNSDTASTIAGNLKANGNIAIVNPNGVLFEGTSKVDVNGLIATTADIDNRDFMAGKLAFTKPGNPNAKIINRGTITAKEAGLIGLVAPHVENSGIITAKLGKVQLASGNSFMVDLYGDGLYEIGVSDAVTAQLVANTGSINAEGGTIALTAAQGRDIVNSLITIEGELKAPTIRQQGGKIIIGGADTVILSGTLDVSSGSGKGGSVDARARKTMTADATIKADGATGGGDVMIWSDDHTDLSGSITATGGDGFVETSGKNTLSIGDTTRVTTRGPKDTTGLWLLDPQDFTIGTGGDISVATLQTNLAGGDITIESSGGGTAGSGDIIITDALAWASNRLTLTAARDVLVNNVVTVSGTGALTVNTATTNGADTGVSGGALKMDLDSSGFNGRIDYSA</sequence>